<dbReference type="Pfam" id="PF13411">
    <property type="entry name" value="MerR_1"/>
    <property type="match status" value="1"/>
</dbReference>
<dbReference type="GO" id="GO:0003677">
    <property type="term" value="F:DNA binding"/>
    <property type="evidence" value="ECO:0007669"/>
    <property type="project" value="UniProtKB-KW"/>
</dbReference>
<feature type="coiled-coil region" evidence="2">
    <location>
        <begin position="80"/>
        <end position="107"/>
    </location>
</feature>
<protein>
    <submittedName>
        <fullName evidence="4">MerR family transcriptional regulator</fullName>
    </submittedName>
</protein>
<dbReference type="Proteomes" id="UP000515292">
    <property type="component" value="Chromosome"/>
</dbReference>
<dbReference type="Gene3D" id="1.10.1660.10">
    <property type="match status" value="1"/>
</dbReference>
<dbReference type="EMBL" id="CP059851">
    <property type="protein sequence ID" value="QMW22912.1"/>
    <property type="molecule type" value="Genomic_DNA"/>
</dbReference>
<dbReference type="InterPro" id="IPR000551">
    <property type="entry name" value="MerR-type_HTH_dom"/>
</dbReference>
<evidence type="ECO:0000256" key="2">
    <source>
        <dbReference type="SAM" id="Coils"/>
    </source>
</evidence>
<evidence type="ECO:0000313" key="5">
    <source>
        <dbReference type="Proteomes" id="UP000515292"/>
    </source>
</evidence>
<evidence type="ECO:0000256" key="1">
    <source>
        <dbReference type="ARBA" id="ARBA00023125"/>
    </source>
</evidence>
<dbReference type="GO" id="GO:0003700">
    <property type="term" value="F:DNA-binding transcription factor activity"/>
    <property type="evidence" value="ECO:0007669"/>
    <property type="project" value="InterPro"/>
</dbReference>
<dbReference type="AlphaFoldDB" id="A0A7G5IHS0"/>
<evidence type="ECO:0000259" key="3">
    <source>
        <dbReference type="PROSITE" id="PS50937"/>
    </source>
</evidence>
<sequence>MAALTLTDLSRRTGVSPRALRFYEARGLLAPLRLNNGRRLYAQADAARLLQILALKRAGFSLDRIAALLRQTPDNLAGVIGAQRDQLRQERDQLDQALAALTAALGELNRGTALSLDTLCRLIREGDRRMTQAAWQSVYDRYYTPEQQAEWRAAKQAMADGLDLDAYNAKWKELTDRIEAALPLDAGSAQSAAFLAEWRVLQQPMNDTLGPLIQRDPIRLFDRMAEWQDMVSPPFSAAVWAWAKAASAAQPVSG</sequence>
<gene>
    <name evidence="4" type="ORF">H3309_16725</name>
</gene>
<dbReference type="SMART" id="SM00422">
    <property type="entry name" value="HTH_MERR"/>
    <property type="match status" value="1"/>
</dbReference>
<dbReference type="InterPro" id="IPR009061">
    <property type="entry name" value="DNA-bd_dom_put_sf"/>
</dbReference>
<dbReference type="CDD" id="cd01106">
    <property type="entry name" value="HTH_TipAL-Mta"/>
    <property type="match status" value="1"/>
</dbReference>
<keyword evidence="1" id="KW-0238">DNA-binding</keyword>
<keyword evidence="5" id="KW-1185">Reference proteome</keyword>
<name>A0A7G5IHS0_9SPHN</name>
<organism evidence="4 5">
    <name type="scientific">Sandaracinobacteroides saxicola</name>
    <dbReference type="NCBI Taxonomy" id="2759707"/>
    <lineage>
        <taxon>Bacteria</taxon>
        <taxon>Pseudomonadati</taxon>
        <taxon>Pseudomonadota</taxon>
        <taxon>Alphaproteobacteria</taxon>
        <taxon>Sphingomonadales</taxon>
        <taxon>Sphingosinicellaceae</taxon>
        <taxon>Sandaracinobacteroides</taxon>
    </lineage>
</organism>
<feature type="domain" description="HTH merR-type" evidence="3">
    <location>
        <begin position="9"/>
        <end position="71"/>
    </location>
</feature>
<dbReference type="SUPFAM" id="SSF46955">
    <property type="entry name" value="Putative DNA-binding domain"/>
    <property type="match status" value="1"/>
</dbReference>
<dbReference type="RefSeq" id="WP_182296248.1">
    <property type="nucleotide sequence ID" value="NZ_CP059851.1"/>
</dbReference>
<reference evidence="4 5" key="1">
    <citation type="submission" date="2020-07" db="EMBL/GenBank/DDBJ databases">
        <title>Complete genome sequence for Sandaracinobacter sp. M6.</title>
        <authorList>
            <person name="Tang Y."/>
            <person name="Liu Q."/>
            <person name="Guo Z."/>
            <person name="Lei P."/>
            <person name="Huang B."/>
        </authorList>
    </citation>
    <scope>NUCLEOTIDE SEQUENCE [LARGE SCALE GENOMIC DNA]</scope>
    <source>
        <strain evidence="4 5">M6</strain>
    </source>
</reference>
<dbReference type="PRINTS" id="PR00040">
    <property type="entry name" value="HTHMERR"/>
</dbReference>
<proteinExistence type="predicted"/>
<dbReference type="InterPro" id="IPR047057">
    <property type="entry name" value="MerR_fam"/>
</dbReference>
<dbReference type="KEGG" id="sand:H3309_16725"/>
<dbReference type="PROSITE" id="PS50937">
    <property type="entry name" value="HTH_MERR_2"/>
    <property type="match status" value="1"/>
</dbReference>
<evidence type="ECO:0000313" key="4">
    <source>
        <dbReference type="EMBL" id="QMW22912.1"/>
    </source>
</evidence>
<dbReference type="PANTHER" id="PTHR30204">
    <property type="entry name" value="REDOX-CYCLING DRUG-SENSING TRANSCRIPTIONAL ACTIVATOR SOXR"/>
    <property type="match status" value="1"/>
</dbReference>
<accession>A0A7G5IHS0</accession>
<dbReference type="PANTHER" id="PTHR30204:SF97">
    <property type="entry name" value="MERR FAMILY REGULATORY PROTEIN"/>
    <property type="match status" value="1"/>
</dbReference>
<keyword evidence="2" id="KW-0175">Coiled coil</keyword>